<evidence type="ECO:0000313" key="2">
    <source>
        <dbReference type="EMBL" id="NLR90062.1"/>
    </source>
</evidence>
<feature type="signal peptide" evidence="1">
    <location>
        <begin position="1"/>
        <end position="18"/>
    </location>
</feature>
<dbReference type="RefSeq" id="WP_168880740.1">
    <property type="nucleotide sequence ID" value="NZ_JABAIL010000001.1"/>
</dbReference>
<evidence type="ECO:0000313" key="3">
    <source>
        <dbReference type="Proteomes" id="UP000585050"/>
    </source>
</evidence>
<keyword evidence="3" id="KW-1185">Reference proteome</keyword>
<reference evidence="2 3" key="1">
    <citation type="submission" date="2020-04" db="EMBL/GenBank/DDBJ databases">
        <title>Flammeovirga sp. SR4, a novel species isolated from seawater.</title>
        <authorList>
            <person name="Wang X."/>
        </authorList>
    </citation>
    <scope>NUCLEOTIDE SEQUENCE [LARGE SCALE GENOMIC DNA]</scope>
    <source>
        <strain evidence="2 3">SR4</strain>
    </source>
</reference>
<name>A0A7X8XU59_9BACT</name>
<evidence type="ECO:0000256" key="1">
    <source>
        <dbReference type="SAM" id="SignalP"/>
    </source>
</evidence>
<organism evidence="2 3">
    <name type="scientific">Flammeovirga agarivorans</name>
    <dbReference type="NCBI Taxonomy" id="2726742"/>
    <lineage>
        <taxon>Bacteria</taxon>
        <taxon>Pseudomonadati</taxon>
        <taxon>Bacteroidota</taxon>
        <taxon>Cytophagia</taxon>
        <taxon>Cytophagales</taxon>
        <taxon>Flammeovirgaceae</taxon>
        <taxon>Flammeovirga</taxon>
    </lineage>
</organism>
<sequence>MKKLFFLLVVMSYFGVEAFAQYQSKEQNNAAFTVAMSDLTSKNVLLYTACYNVDRGTEYPSEAEFSSDKSLIQLLTNENDQGEKYHILFSRGVSIVNRPLYTNEEILSTDIQQKKDQDYMISLENGIYHASGSGFNPSYDYTLEIVEKGEKSQNDHVNTMIGELSGLEVDGKTIQPSKAVIKYATGFSKVMMQKTNKLTRQITFYYPIDEERTIVQYYVLSYVNNLPPSFVGGAKLMVDKVKKSVLYGMNASEEL</sequence>
<feature type="chain" id="PRO_5031502206" evidence="1">
    <location>
        <begin position="19"/>
        <end position="255"/>
    </location>
</feature>
<keyword evidence="1" id="KW-0732">Signal</keyword>
<protein>
    <submittedName>
        <fullName evidence="2">Uncharacterized protein</fullName>
    </submittedName>
</protein>
<dbReference type="AlphaFoldDB" id="A0A7X8XU59"/>
<gene>
    <name evidence="2" type="ORF">HGP29_02545</name>
</gene>
<dbReference type="EMBL" id="JABAIL010000001">
    <property type="protein sequence ID" value="NLR90062.1"/>
    <property type="molecule type" value="Genomic_DNA"/>
</dbReference>
<accession>A0A7X8XU59</accession>
<dbReference type="Proteomes" id="UP000585050">
    <property type="component" value="Unassembled WGS sequence"/>
</dbReference>
<proteinExistence type="predicted"/>
<comment type="caution">
    <text evidence="2">The sequence shown here is derived from an EMBL/GenBank/DDBJ whole genome shotgun (WGS) entry which is preliminary data.</text>
</comment>